<dbReference type="SMART" id="SM00823">
    <property type="entry name" value="PKS_PP"/>
    <property type="match status" value="2"/>
</dbReference>
<dbReference type="Proteomes" id="UP000580861">
    <property type="component" value="Unassembled WGS sequence"/>
</dbReference>
<dbReference type="InterPro" id="IPR025110">
    <property type="entry name" value="AMP-bd_C"/>
</dbReference>
<dbReference type="InterPro" id="IPR006162">
    <property type="entry name" value="Ppantetheine_attach_site"/>
</dbReference>
<dbReference type="CDD" id="cd05930">
    <property type="entry name" value="A_NRPS"/>
    <property type="match status" value="1"/>
</dbReference>
<comment type="caution">
    <text evidence="5">The sequence shown here is derived from an EMBL/GenBank/DDBJ whole genome shotgun (WGS) entry which is preliminary data.</text>
</comment>
<dbReference type="NCBIfam" id="TIGR01733">
    <property type="entry name" value="AA-adenyl-dom"/>
    <property type="match status" value="1"/>
</dbReference>
<dbReference type="InterPro" id="IPR023213">
    <property type="entry name" value="CAT-like_dom_sf"/>
</dbReference>
<dbReference type="InterPro" id="IPR010071">
    <property type="entry name" value="AA_adenyl_dom"/>
</dbReference>
<dbReference type="PANTHER" id="PTHR45527">
    <property type="entry name" value="NONRIBOSOMAL PEPTIDE SYNTHETASE"/>
    <property type="match status" value="1"/>
</dbReference>
<dbReference type="SUPFAM" id="SSF52777">
    <property type="entry name" value="CoA-dependent acyltransferases"/>
    <property type="match status" value="2"/>
</dbReference>
<evidence type="ECO:0000259" key="4">
    <source>
        <dbReference type="PROSITE" id="PS50075"/>
    </source>
</evidence>
<dbReference type="GO" id="GO:0005737">
    <property type="term" value="C:cytoplasm"/>
    <property type="evidence" value="ECO:0007669"/>
    <property type="project" value="TreeGrafter"/>
</dbReference>
<organism evidence="5 6">
    <name type="scientific">Amycolatopsis umgeniensis</name>
    <dbReference type="NCBI Taxonomy" id="336628"/>
    <lineage>
        <taxon>Bacteria</taxon>
        <taxon>Bacillati</taxon>
        <taxon>Actinomycetota</taxon>
        <taxon>Actinomycetes</taxon>
        <taxon>Pseudonocardiales</taxon>
        <taxon>Pseudonocardiaceae</taxon>
        <taxon>Amycolatopsis</taxon>
    </lineage>
</organism>
<proteinExistence type="predicted"/>
<dbReference type="CDD" id="cd19531">
    <property type="entry name" value="LCL_NRPS-like"/>
    <property type="match status" value="1"/>
</dbReference>
<gene>
    <name evidence="5" type="ORF">HDA45_007573</name>
</gene>
<keyword evidence="3" id="KW-0597">Phosphoprotein</keyword>
<dbReference type="SUPFAM" id="SSF56801">
    <property type="entry name" value="Acetyl-CoA synthetase-like"/>
    <property type="match status" value="2"/>
</dbReference>
<dbReference type="Pfam" id="PF13193">
    <property type="entry name" value="AMP-binding_C"/>
    <property type="match status" value="1"/>
</dbReference>
<dbReference type="GO" id="GO:0043041">
    <property type="term" value="P:amino acid activation for nonribosomal peptide biosynthetic process"/>
    <property type="evidence" value="ECO:0007669"/>
    <property type="project" value="TreeGrafter"/>
</dbReference>
<dbReference type="Pfam" id="PF00668">
    <property type="entry name" value="Condensation"/>
    <property type="match status" value="1"/>
</dbReference>
<dbReference type="InterPro" id="IPR000873">
    <property type="entry name" value="AMP-dep_synth/lig_dom"/>
</dbReference>
<dbReference type="InterPro" id="IPR020845">
    <property type="entry name" value="AMP-binding_CS"/>
</dbReference>
<dbReference type="InterPro" id="IPR020806">
    <property type="entry name" value="PKS_PP-bd"/>
</dbReference>
<dbReference type="EMBL" id="JACHMX010000001">
    <property type="protein sequence ID" value="MBB5857486.1"/>
    <property type="molecule type" value="Genomic_DNA"/>
</dbReference>
<dbReference type="Gene3D" id="3.30.559.30">
    <property type="entry name" value="Nonribosomal peptide synthetase, condensation domain"/>
    <property type="match status" value="1"/>
</dbReference>
<dbReference type="SUPFAM" id="SSF47336">
    <property type="entry name" value="ACP-like"/>
    <property type="match status" value="2"/>
</dbReference>
<evidence type="ECO:0000313" key="5">
    <source>
        <dbReference type="EMBL" id="MBB5857486.1"/>
    </source>
</evidence>
<dbReference type="GO" id="GO:0008610">
    <property type="term" value="P:lipid biosynthetic process"/>
    <property type="evidence" value="ECO:0007669"/>
    <property type="project" value="UniProtKB-ARBA"/>
</dbReference>
<feature type="domain" description="Carrier" evidence="4">
    <location>
        <begin position="513"/>
        <end position="589"/>
    </location>
</feature>
<dbReference type="Pfam" id="PF00550">
    <property type="entry name" value="PP-binding"/>
    <property type="match status" value="2"/>
</dbReference>
<evidence type="ECO:0000256" key="1">
    <source>
        <dbReference type="ARBA" id="ARBA00001957"/>
    </source>
</evidence>
<dbReference type="GO" id="GO:0003824">
    <property type="term" value="F:catalytic activity"/>
    <property type="evidence" value="ECO:0007669"/>
    <property type="project" value="InterPro"/>
</dbReference>
<dbReference type="PANTHER" id="PTHR45527:SF1">
    <property type="entry name" value="FATTY ACID SYNTHASE"/>
    <property type="match status" value="1"/>
</dbReference>
<keyword evidence="6" id="KW-1185">Reference proteome</keyword>
<comment type="cofactor">
    <cofactor evidence="1">
        <name>pantetheine 4'-phosphate</name>
        <dbReference type="ChEBI" id="CHEBI:47942"/>
    </cofactor>
</comment>
<dbReference type="InterPro" id="IPR009081">
    <property type="entry name" value="PP-bd_ACP"/>
</dbReference>
<dbReference type="InterPro" id="IPR001242">
    <property type="entry name" value="Condensation_dom"/>
</dbReference>
<protein>
    <submittedName>
        <fullName evidence="5">Amino acid adenylation domain-containing protein</fullName>
    </submittedName>
</protein>
<dbReference type="GO" id="GO:0031177">
    <property type="term" value="F:phosphopantetheine binding"/>
    <property type="evidence" value="ECO:0007669"/>
    <property type="project" value="InterPro"/>
</dbReference>
<evidence type="ECO:0000256" key="2">
    <source>
        <dbReference type="ARBA" id="ARBA00022450"/>
    </source>
</evidence>
<dbReference type="InterPro" id="IPR045851">
    <property type="entry name" value="AMP-bd_C_sf"/>
</dbReference>
<dbReference type="PROSITE" id="PS00455">
    <property type="entry name" value="AMP_BINDING"/>
    <property type="match status" value="2"/>
</dbReference>
<reference evidence="5 6" key="1">
    <citation type="submission" date="2020-08" db="EMBL/GenBank/DDBJ databases">
        <title>Sequencing the genomes of 1000 actinobacteria strains.</title>
        <authorList>
            <person name="Klenk H.-P."/>
        </authorList>
    </citation>
    <scope>NUCLEOTIDE SEQUENCE [LARGE SCALE GENOMIC DNA]</scope>
    <source>
        <strain evidence="5 6">DSM 45272</strain>
    </source>
</reference>
<dbReference type="RefSeq" id="WP_184903647.1">
    <property type="nucleotide sequence ID" value="NZ_JACHMX010000001.1"/>
</dbReference>
<dbReference type="InterPro" id="IPR036736">
    <property type="entry name" value="ACP-like_sf"/>
</dbReference>
<dbReference type="PROSITE" id="PS50075">
    <property type="entry name" value="CARRIER"/>
    <property type="match status" value="2"/>
</dbReference>
<dbReference type="InterPro" id="IPR042099">
    <property type="entry name" value="ANL_N_sf"/>
</dbReference>
<feature type="domain" description="Carrier" evidence="4">
    <location>
        <begin position="1549"/>
        <end position="1624"/>
    </location>
</feature>
<dbReference type="GO" id="GO:0044550">
    <property type="term" value="P:secondary metabolite biosynthetic process"/>
    <property type="evidence" value="ECO:0007669"/>
    <property type="project" value="TreeGrafter"/>
</dbReference>
<dbReference type="Gene3D" id="3.30.300.30">
    <property type="match status" value="2"/>
</dbReference>
<accession>A0A841BBV8</accession>
<dbReference type="Gene3D" id="3.40.50.12780">
    <property type="entry name" value="N-terminal domain of ligase-like"/>
    <property type="match status" value="2"/>
</dbReference>
<name>A0A841BBV8_9PSEU</name>
<dbReference type="PROSITE" id="PS00012">
    <property type="entry name" value="PHOSPHOPANTETHEINE"/>
    <property type="match status" value="2"/>
</dbReference>
<evidence type="ECO:0000256" key="3">
    <source>
        <dbReference type="ARBA" id="ARBA00022553"/>
    </source>
</evidence>
<dbReference type="Gene3D" id="3.30.559.10">
    <property type="entry name" value="Chloramphenicol acetyltransferase-like domain"/>
    <property type="match status" value="1"/>
</dbReference>
<dbReference type="Gene3D" id="1.10.1200.10">
    <property type="entry name" value="ACP-like"/>
    <property type="match status" value="2"/>
</dbReference>
<dbReference type="Pfam" id="PF00501">
    <property type="entry name" value="AMP-binding"/>
    <property type="match status" value="2"/>
</dbReference>
<sequence>MEAPTAGWSGGAVAHPGRTVLDLFDAVVVEHPAERAVADHATALTYRELDTRARALGQWLRYAGVGPGDVVGLHLTPGAEAIASVLGVLRTGAAYLALDPALPSARLTSMVRDARPSMVLTEDLGTKAVQAFAAGGSRVSVAPRELPWAPAETPWPLPGPDDVAYLIYTSGTTGSPKGVRVPHRGLANSAVEGARWFELRPGARMLQVASWSFDAAVWEICMALVSGAGLVVVPLEEVDRVLTDGSVDAALLTPTVASWLPADRPLTVTTLGLGGERCGAELVRRLSDVPRVLNCYGPTEASICVAVHQCVPGEDPPVGRLFAGTRAYVLDPAGAPVAADEVGELHLGGIGTALGYHSRPDQTARAFVPDPFAADGTDMYRTGDLASFSPSGVLRVHGRTDDQVKVRGVRTELAEIENTLAGFPGVAGCGAVVLDGGGGPVIGAAVVARSPELDLAGLRGHCAETLHPAMVPEVLVVADALPLLPSGKLDRASLRVWLRERSPEKATGVGPGREWADEIERGVATWFVESGAAAPEDPADTLLELGGHSLTAARICARARESFGVALRMGEVLGAASVAGIAELIREAGARSPVADSPFTASSGGASHPLSFGEERLWFLWSVDPGSSAYCVPVDITLTEDVDVARLRRAARTVLGRHDVFRSRYLRAADGTPVRNVDLLAPEVGLLDFSGDTAKFDRWLRESRSEPFDLEHGPLARADVVRVSGEVHRLALRLHHITCDGWSSVLLVEQILAEYRGEAAPAAAGAGYHDFAHWQRKRLTPDQSEELRRFWRDHLDGAPAELSLPVTGHREPRLSAPAGSVRVSVGEATKHGLDQWAVREQATLFHVLLTALGVQLAKLSGTTDFVVGSMVGTRPSSTLEQVVGFFVDTVPIRMRLEGGLRTADAVHRVRDAALAAIEHVELPFDQIVHAVDPPRSPGTNPVVQVVLNMLNLPDVDAGLAAEVEFGTGEDSKFDLTVYAEPGSHGLSLRWVYRTDLFSPQLVAELAEQYASLLTQLADPAARTLALDDLVLDSSRRRQRALDCARPPEAVTAEPVTERFRRAAAEAPERVAVEWRTEVTYRELAGRVDALSGALREAALAERGPVAVLATRTPALAVVVLALLETGVPFALLDRGQPPERLRDHLDNLAPSAVVTIGNDQSWSPTVRLSEDGELIAAHQATLDRGARSVPPGTAYLAHTSGTTGKPKLVLGTRASLDRQVAVESAAFGIDGSARVALLSGLMHDPCLRDLLVPLALGATLSIPDKEFGADGEALTSWLRAAGITVWHTTPGLLRAATAGSSSPVTSVRVILIGGEPLRGDDLGPASRCFPHARLVNVYGTTETPQVMSLHEPGPETGDVVALGSGSPGARLLILDSAGRLAGTGELGEIAVQSRYLALGYRDEPGEGAFAPDGVPDGGVAGPLYLTGDLGWWDAEGTVGFAGRRDDQLNVGGVRVEPAEIERLILAHRECGRAVVRVWDGRLTAFVVPAGERGVDEAEVRERLSRALPDSLLPELVVVREFRHDRNGKFAPAQTAATRIAATGLAPAAQAFSPVQSRIAELWGGVLNREIGSATEDFFALGGHSLLVTRMLALVRDEFGVQVRFGEFFARPTVAGLAELLSHLSPAVDDWGIGRD</sequence>
<keyword evidence="2" id="KW-0596">Phosphopantetheine</keyword>
<evidence type="ECO:0000313" key="6">
    <source>
        <dbReference type="Proteomes" id="UP000580861"/>
    </source>
</evidence>